<gene>
    <name evidence="2" type="ORF">Pcinc_022655</name>
</gene>
<comment type="caution">
    <text evidence="2">The sequence shown here is derived from an EMBL/GenBank/DDBJ whole genome shotgun (WGS) entry which is preliminary data.</text>
</comment>
<reference evidence="2" key="1">
    <citation type="submission" date="2023-10" db="EMBL/GenBank/DDBJ databases">
        <title>Genome assemblies of two species of porcelain crab, Petrolisthes cinctipes and Petrolisthes manimaculis (Anomura: Porcellanidae).</title>
        <authorList>
            <person name="Angst P."/>
        </authorList>
    </citation>
    <scope>NUCLEOTIDE SEQUENCE</scope>
    <source>
        <strain evidence="2">PB745_01</strain>
        <tissue evidence="2">Gill</tissue>
    </source>
</reference>
<name>A0AAE1FDT5_PETCI</name>
<dbReference type="AlphaFoldDB" id="A0AAE1FDT5"/>
<organism evidence="2 3">
    <name type="scientific">Petrolisthes cinctipes</name>
    <name type="common">Flat porcelain crab</name>
    <dbReference type="NCBI Taxonomy" id="88211"/>
    <lineage>
        <taxon>Eukaryota</taxon>
        <taxon>Metazoa</taxon>
        <taxon>Ecdysozoa</taxon>
        <taxon>Arthropoda</taxon>
        <taxon>Crustacea</taxon>
        <taxon>Multicrustacea</taxon>
        <taxon>Malacostraca</taxon>
        <taxon>Eumalacostraca</taxon>
        <taxon>Eucarida</taxon>
        <taxon>Decapoda</taxon>
        <taxon>Pleocyemata</taxon>
        <taxon>Anomura</taxon>
        <taxon>Galatheoidea</taxon>
        <taxon>Porcellanidae</taxon>
        <taxon>Petrolisthes</taxon>
    </lineage>
</organism>
<evidence type="ECO:0000313" key="2">
    <source>
        <dbReference type="EMBL" id="KAK3872262.1"/>
    </source>
</evidence>
<dbReference type="Proteomes" id="UP001286313">
    <property type="component" value="Unassembled WGS sequence"/>
</dbReference>
<feature type="region of interest" description="Disordered" evidence="1">
    <location>
        <begin position="1"/>
        <end position="116"/>
    </location>
</feature>
<evidence type="ECO:0000256" key="1">
    <source>
        <dbReference type="SAM" id="MobiDB-lite"/>
    </source>
</evidence>
<dbReference type="EMBL" id="JAWQEG010002396">
    <property type="protein sequence ID" value="KAK3872262.1"/>
    <property type="molecule type" value="Genomic_DNA"/>
</dbReference>
<keyword evidence="3" id="KW-1185">Reference proteome</keyword>
<feature type="compositionally biased region" description="Basic and acidic residues" evidence="1">
    <location>
        <begin position="89"/>
        <end position="116"/>
    </location>
</feature>
<evidence type="ECO:0000313" key="3">
    <source>
        <dbReference type="Proteomes" id="UP001286313"/>
    </source>
</evidence>
<protein>
    <submittedName>
        <fullName evidence="2">Uncharacterized protein</fullName>
    </submittedName>
</protein>
<feature type="compositionally biased region" description="Basic and acidic residues" evidence="1">
    <location>
        <begin position="23"/>
        <end position="58"/>
    </location>
</feature>
<proteinExistence type="predicted"/>
<accession>A0AAE1FDT5</accession>
<feature type="compositionally biased region" description="Basic and acidic residues" evidence="1">
    <location>
        <begin position="65"/>
        <end position="76"/>
    </location>
</feature>
<sequence length="116" mass="13067">MKEGGGGREGGTEGGKSRRKVEGKRGGGTEGSKSRKEGKKGWEGKEGKNRIEERKDEIGTMLRSEGWKERGRKVGWEGRMGGRGRGKKSRIDGREGEDVKGRKVWEERIPRNRERK</sequence>